<feature type="binding site" evidence="9">
    <location>
        <position position="356"/>
    </location>
    <ligand>
        <name>phosphoenolpyruvate</name>
        <dbReference type="ChEBI" id="CHEBI:58702"/>
    </ligand>
</feature>
<sequence>MGGLYMANRVVEKIKKGLRGELVIPGDKSVSHRSVMFSALGDTPVRITNFLPSADCLSTVGVMRSLGAKVEMLSPTELVVTGNGLHGLKEPETLLDAGNSGTTLRLMMGMLAPQDFVSVFTGDSSLHKRPMGRVIKPLSQMGAHIVGRAGNTKLPITVVPAGKKLQGFTYDMPVASAQVKSAILLAGLFAEGTTTVVEPYQSRNHTELMLESFGVKLDYEGTAISIQAQDKLTAPEEILVPGDISSAAFWLVAASVIPDSELLLKNVGINPTRTGILDVLNDMGADITLTNERSSGSEPVADILVRSASLHGTSFGADIMPRLVDEIPAITVAAMFAEGETVITGAGELRVKETDRIQAISDQFNKLCSCITATKDGLIIRGGSQNVWQQGTCFSYDDHRIAMTLAIAGMAGNGVEIEQPDCVAISYPSFYEEMAGLY</sequence>
<dbReference type="Pfam" id="PF00275">
    <property type="entry name" value="EPSP_synthase"/>
    <property type="match status" value="1"/>
</dbReference>
<dbReference type="InterPro" id="IPR036968">
    <property type="entry name" value="Enolpyruvate_Tfrase_sf"/>
</dbReference>
<dbReference type="GO" id="GO:0008652">
    <property type="term" value="P:amino acid biosynthetic process"/>
    <property type="evidence" value="ECO:0007669"/>
    <property type="project" value="UniProtKB-KW"/>
</dbReference>
<dbReference type="Gene3D" id="3.65.10.10">
    <property type="entry name" value="Enolpyruvate transferase domain"/>
    <property type="match status" value="2"/>
</dbReference>
<evidence type="ECO:0000256" key="5">
    <source>
        <dbReference type="ARBA" id="ARBA00022605"/>
    </source>
</evidence>
<feature type="binding site" evidence="9">
    <location>
        <position position="28"/>
    </location>
    <ligand>
        <name>3-phosphoshikimate</name>
        <dbReference type="ChEBI" id="CHEBI:145989"/>
    </ligand>
</feature>
<feature type="active site" description="Proton acceptor" evidence="9">
    <location>
        <position position="325"/>
    </location>
</feature>
<dbReference type="SUPFAM" id="SSF55205">
    <property type="entry name" value="EPT/RTPC-like"/>
    <property type="match status" value="1"/>
</dbReference>
<dbReference type="GO" id="GO:0003866">
    <property type="term" value="F:3-phosphoshikimate 1-carboxyvinyltransferase activity"/>
    <property type="evidence" value="ECO:0007669"/>
    <property type="project" value="UniProtKB-UniRule"/>
</dbReference>
<comment type="similarity">
    <text evidence="3 9">Belongs to the EPSP synthase family.</text>
</comment>
<comment type="caution">
    <text evidence="11">The sequence shown here is derived from an EMBL/GenBank/DDBJ whole genome shotgun (WGS) entry which is preliminary data.</text>
</comment>
<proteinExistence type="inferred from homology"/>
<dbReference type="PANTHER" id="PTHR21090">
    <property type="entry name" value="AROM/DEHYDROQUINATE SYNTHASE"/>
    <property type="match status" value="1"/>
</dbReference>
<keyword evidence="6 9" id="KW-0808">Transferase</keyword>
<dbReference type="CDD" id="cd01556">
    <property type="entry name" value="EPSP_synthase"/>
    <property type="match status" value="1"/>
</dbReference>
<gene>
    <name evidence="9 11" type="primary">aroA</name>
    <name evidence="11" type="ORF">FYJ84_10405</name>
</gene>
<dbReference type="FunFam" id="3.65.10.10:FF:000006">
    <property type="entry name" value="3-phosphoshikimate 1-carboxyvinyltransferase"/>
    <property type="match status" value="1"/>
</dbReference>
<dbReference type="PROSITE" id="PS00104">
    <property type="entry name" value="EPSP_SYNTHASE_1"/>
    <property type="match status" value="1"/>
</dbReference>
<comment type="subcellular location">
    <subcellularLocation>
        <location evidence="9">Cytoplasm</location>
    </subcellularLocation>
</comment>
<feature type="domain" description="Enolpyruvate transferase" evidence="10">
    <location>
        <begin position="15"/>
        <end position="434"/>
    </location>
</feature>
<evidence type="ECO:0000256" key="4">
    <source>
        <dbReference type="ARBA" id="ARBA00022490"/>
    </source>
</evidence>
<feature type="binding site" evidence="9">
    <location>
        <position position="325"/>
    </location>
    <ligand>
        <name>3-phosphoshikimate</name>
        <dbReference type="ChEBI" id="CHEBI:145989"/>
    </ligand>
</feature>
<organism evidence="11 12">
    <name type="scientific">Anaerovibrio slackiae</name>
    <dbReference type="NCBI Taxonomy" id="2652309"/>
    <lineage>
        <taxon>Bacteria</taxon>
        <taxon>Bacillati</taxon>
        <taxon>Bacillota</taxon>
        <taxon>Negativicutes</taxon>
        <taxon>Selenomonadales</taxon>
        <taxon>Selenomonadaceae</taxon>
        <taxon>Anaerovibrio</taxon>
    </lineage>
</organism>
<keyword evidence="12" id="KW-1185">Reference proteome</keyword>
<dbReference type="EC" id="2.5.1.19" evidence="9"/>
<dbReference type="FunFam" id="3.65.10.10:FF:000005">
    <property type="entry name" value="3-phosphoshikimate 1-carboxyvinyltransferase"/>
    <property type="match status" value="1"/>
</dbReference>
<accession>A0A6I2UF91</accession>
<dbReference type="InterPro" id="IPR006264">
    <property type="entry name" value="EPSP_synthase"/>
</dbReference>
<keyword evidence="7 9" id="KW-0057">Aromatic amino acid biosynthesis</keyword>
<comment type="pathway">
    <text evidence="2 9">Metabolic intermediate biosynthesis; chorismate biosynthesis; chorismate from D-erythrose 4-phosphate and phosphoenolpyruvate: step 6/7.</text>
</comment>
<name>A0A6I2UF91_9FIRM</name>
<feature type="binding site" evidence="9">
    <location>
        <position position="101"/>
    </location>
    <ligand>
        <name>phosphoenolpyruvate</name>
        <dbReference type="ChEBI" id="CHEBI:58702"/>
    </ligand>
</feature>
<evidence type="ECO:0000259" key="10">
    <source>
        <dbReference type="Pfam" id="PF00275"/>
    </source>
</evidence>
<feature type="binding site" evidence="9">
    <location>
        <position position="352"/>
    </location>
    <ligand>
        <name>3-phosphoshikimate</name>
        <dbReference type="ChEBI" id="CHEBI:145989"/>
    </ligand>
</feature>
<evidence type="ECO:0000313" key="12">
    <source>
        <dbReference type="Proteomes" id="UP000433181"/>
    </source>
</evidence>
<feature type="binding site" evidence="9">
    <location>
        <position position="29"/>
    </location>
    <ligand>
        <name>3-phosphoshikimate</name>
        <dbReference type="ChEBI" id="CHEBI:145989"/>
    </ligand>
</feature>
<comment type="subunit">
    <text evidence="9">Monomer.</text>
</comment>
<dbReference type="AlphaFoldDB" id="A0A6I2UF91"/>
<evidence type="ECO:0000256" key="7">
    <source>
        <dbReference type="ARBA" id="ARBA00023141"/>
    </source>
</evidence>
<comment type="function">
    <text evidence="1 9">Catalyzes the transfer of the enolpyruvyl moiety of phosphoenolpyruvate (PEP) to the 5-hydroxyl of shikimate-3-phosphate (S3P) to produce enolpyruvyl shikimate-3-phosphate and inorganic phosphate.</text>
</comment>
<dbReference type="GO" id="GO:0005737">
    <property type="term" value="C:cytoplasm"/>
    <property type="evidence" value="ECO:0007669"/>
    <property type="project" value="UniProtKB-SubCell"/>
</dbReference>
<feature type="binding site" evidence="9">
    <location>
        <position position="33"/>
    </location>
    <ligand>
        <name>3-phosphoshikimate</name>
        <dbReference type="ChEBI" id="CHEBI:145989"/>
    </ligand>
</feature>
<dbReference type="GO" id="GO:0009423">
    <property type="term" value="P:chorismate biosynthetic process"/>
    <property type="evidence" value="ECO:0007669"/>
    <property type="project" value="UniProtKB-UniRule"/>
</dbReference>
<dbReference type="InterPro" id="IPR001986">
    <property type="entry name" value="Enolpyruvate_Tfrase_dom"/>
</dbReference>
<dbReference type="UniPathway" id="UPA00053">
    <property type="reaction ID" value="UER00089"/>
</dbReference>
<keyword evidence="5 9" id="KW-0028">Amino-acid biosynthesis</keyword>
<dbReference type="HAMAP" id="MF_00210">
    <property type="entry name" value="EPSP_synth"/>
    <property type="match status" value="1"/>
</dbReference>
<dbReference type="InterPro" id="IPR023193">
    <property type="entry name" value="EPSP_synthase_CS"/>
</dbReference>
<feature type="binding site" evidence="9">
    <location>
        <position position="178"/>
    </location>
    <ligand>
        <name>3-phosphoshikimate</name>
        <dbReference type="ChEBI" id="CHEBI:145989"/>
    </ligand>
</feature>
<dbReference type="NCBIfam" id="TIGR01356">
    <property type="entry name" value="aroA"/>
    <property type="match status" value="1"/>
</dbReference>
<comment type="catalytic activity">
    <reaction evidence="8">
        <text>3-phosphoshikimate + phosphoenolpyruvate = 5-O-(1-carboxyvinyl)-3-phosphoshikimate + phosphate</text>
        <dbReference type="Rhea" id="RHEA:21256"/>
        <dbReference type="ChEBI" id="CHEBI:43474"/>
        <dbReference type="ChEBI" id="CHEBI:57701"/>
        <dbReference type="ChEBI" id="CHEBI:58702"/>
        <dbReference type="ChEBI" id="CHEBI:145989"/>
        <dbReference type="EC" id="2.5.1.19"/>
    </reaction>
    <physiologicalReaction direction="left-to-right" evidence="8">
        <dbReference type="Rhea" id="RHEA:21257"/>
    </physiologicalReaction>
</comment>
<evidence type="ECO:0000256" key="2">
    <source>
        <dbReference type="ARBA" id="ARBA00004811"/>
    </source>
</evidence>
<reference evidence="11 12" key="1">
    <citation type="submission" date="2019-08" db="EMBL/GenBank/DDBJ databases">
        <title>In-depth cultivation of the pig gut microbiome towards novel bacterial diversity and tailored functional studies.</title>
        <authorList>
            <person name="Wylensek D."/>
            <person name="Hitch T.C.A."/>
            <person name="Clavel T."/>
        </authorList>
    </citation>
    <scope>NUCLEOTIDE SEQUENCE [LARGE SCALE GENOMIC DNA]</scope>
    <source>
        <strain evidence="11 12">WCA-693-APC-5D-A</strain>
    </source>
</reference>
<comment type="caution">
    <text evidence="9">Lacks conserved residue(s) required for the propagation of feature annotation.</text>
</comment>
<feature type="binding site" evidence="9">
    <location>
        <position position="178"/>
    </location>
    <ligand>
        <name>phosphoenolpyruvate</name>
        <dbReference type="ChEBI" id="CHEBI:58702"/>
    </ligand>
</feature>
<feature type="binding site" evidence="9">
    <location>
        <position position="28"/>
    </location>
    <ligand>
        <name>phosphoenolpyruvate</name>
        <dbReference type="ChEBI" id="CHEBI:58702"/>
    </ligand>
</feature>
<evidence type="ECO:0000313" key="11">
    <source>
        <dbReference type="EMBL" id="MSU09397.1"/>
    </source>
</evidence>
<keyword evidence="4 9" id="KW-0963">Cytoplasm</keyword>
<dbReference type="InterPro" id="IPR013792">
    <property type="entry name" value="RNA3'P_cycl/enolpyr_Trfase_a/b"/>
</dbReference>
<dbReference type="GO" id="GO:0009073">
    <property type="term" value="P:aromatic amino acid family biosynthetic process"/>
    <property type="evidence" value="ECO:0007669"/>
    <property type="project" value="UniProtKB-KW"/>
</dbReference>
<feature type="binding site" evidence="9">
    <location>
        <position position="176"/>
    </location>
    <ligand>
        <name>3-phosphoshikimate</name>
        <dbReference type="ChEBI" id="CHEBI:145989"/>
    </ligand>
</feature>
<evidence type="ECO:0000256" key="9">
    <source>
        <dbReference type="HAMAP-Rule" id="MF_00210"/>
    </source>
</evidence>
<dbReference type="Proteomes" id="UP000433181">
    <property type="component" value="Unassembled WGS sequence"/>
</dbReference>
<evidence type="ECO:0000256" key="3">
    <source>
        <dbReference type="ARBA" id="ARBA00009948"/>
    </source>
</evidence>
<dbReference type="PIRSF" id="PIRSF000505">
    <property type="entry name" value="EPSPS"/>
    <property type="match status" value="1"/>
</dbReference>
<evidence type="ECO:0000256" key="1">
    <source>
        <dbReference type="ARBA" id="ARBA00002174"/>
    </source>
</evidence>
<dbReference type="EMBL" id="VUNR01000022">
    <property type="protein sequence ID" value="MSU09397.1"/>
    <property type="molecule type" value="Genomic_DNA"/>
</dbReference>
<feature type="binding site" evidence="9">
    <location>
        <position position="400"/>
    </location>
    <ligand>
        <name>phosphoenolpyruvate</name>
        <dbReference type="ChEBI" id="CHEBI:58702"/>
    </ligand>
</feature>
<protein>
    <recommendedName>
        <fullName evidence="9">3-phosphoshikimate 1-carboxyvinyltransferase</fullName>
        <ecNumber evidence="9">2.5.1.19</ecNumber>
    </recommendedName>
    <alternativeName>
        <fullName evidence="9">5-enolpyruvylshikimate-3-phosphate synthase</fullName>
        <shortName evidence="9">EPSP synthase</shortName>
        <shortName evidence="9">EPSPS</shortName>
    </alternativeName>
</protein>
<evidence type="ECO:0000256" key="6">
    <source>
        <dbReference type="ARBA" id="ARBA00022679"/>
    </source>
</evidence>
<evidence type="ECO:0000256" key="8">
    <source>
        <dbReference type="ARBA" id="ARBA00044633"/>
    </source>
</evidence>
<dbReference type="PANTHER" id="PTHR21090:SF5">
    <property type="entry name" value="PENTAFUNCTIONAL AROM POLYPEPTIDE"/>
    <property type="match status" value="1"/>
</dbReference>
<feature type="binding site" evidence="9">
    <location>
        <position position="129"/>
    </location>
    <ligand>
        <name>phosphoenolpyruvate</name>
        <dbReference type="ChEBI" id="CHEBI:58702"/>
    </ligand>
</feature>